<protein>
    <submittedName>
        <fullName evidence="2">Uncharacterized protein</fullName>
    </submittedName>
</protein>
<evidence type="ECO:0000313" key="3">
    <source>
        <dbReference type="Proteomes" id="UP001236663"/>
    </source>
</evidence>
<keyword evidence="1" id="KW-0472">Membrane</keyword>
<organism evidence="2 3">
    <name type="scientific">Cyclobacterium jeungdonense</name>
    <dbReference type="NCBI Taxonomy" id="708087"/>
    <lineage>
        <taxon>Bacteria</taxon>
        <taxon>Pseudomonadati</taxon>
        <taxon>Bacteroidota</taxon>
        <taxon>Cytophagia</taxon>
        <taxon>Cytophagales</taxon>
        <taxon>Cyclobacteriaceae</taxon>
        <taxon>Cyclobacterium</taxon>
    </lineage>
</organism>
<keyword evidence="1" id="KW-1133">Transmembrane helix</keyword>
<evidence type="ECO:0000256" key="1">
    <source>
        <dbReference type="SAM" id="Phobius"/>
    </source>
</evidence>
<name>A0ABT8C6T5_9BACT</name>
<dbReference type="EMBL" id="JAUFQS010000005">
    <property type="protein sequence ID" value="MDN3687343.1"/>
    <property type="molecule type" value="Genomic_DNA"/>
</dbReference>
<reference evidence="3" key="1">
    <citation type="journal article" date="2019" name="Int. J. Syst. Evol. Microbiol.">
        <title>The Global Catalogue of Microorganisms (GCM) 10K type strain sequencing project: providing services to taxonomists for standard genome sequencing and annotation.</title>
        <authorList>
            <consortium name="The Broad Institute Genomics Platform"/>
            <consortium name="The Broad Institute Genome Sequencing Center for Infectious Disease"/>
            <person name="Wu L."/>
            <person name="Ma J."/>
        </authorList>
    </citation>
    <scope>NUCLEOTIDE SEQUENCE [LARGE SCALE GENOMIC DNA]</scope>
    <source>
        <strain evidence="3">CECT 7706</strain>
    </source>
</reference>
<keyword evidence="3" id="KW-1185">Reference proteome</keyword>
<dbReference type="Proteomes" id="UP001236663">
    <property type="component" value="Unassembled WGS sequence"/>
</dbReference>
<accession>A0ABT8C6T5</accession>
<proteinExistence type="predicted"/>
<feature type="transmembrane region" description="Helical" evidence="1">
    <location>
        <begin position="274"/>
        <end position="295"/>
    </location>
</feature>
<gene>
    <name evidence="2" type="ORF">QWZ15_05860</name>
</gene>
<comment type="caution">
    <text evidence="2">The sequence shown here is derived from an EMBL/GenBank/DDBJ whole genome shotgun (WGS) entry which is preliminary data.</text>
</comment>
<sequence length="305" mass="33368">MKTRKGLSEIGLFLFLIPFFVQMAAFAQNEPVEGQGEKEIYLIQTRDGNEYAGSILTEDELKIVLVTENLGTITLLRSDIIWMRRLDTLTQVKGQFWFANPQATRYFWIPNGYGLKKGESYYQNVWIFFNQVSTGVTDNFSIGAGMVPLFLFAGSQTPVWITPKVSFPVVKDKFNLGAGALAGTIIGSDEGGFGLLYGLSTFGSRDKNMTLGLGWAFAGGEIANSPTISVAGMIRTGPRGYLLTENYFIGAGGETLGIISFGGRRIINRMSIDFGLFLPLIGTVDTFIALPWLGLNIPFGKTSGQ</sequence>
<keyword evidence="1" id="KW-0812">Transmembrane</keyword>
<dbReference type="RefSeq" id="WP_163386608.1">
    <property type="nucleotide sequence ID" value="NZ_JAUFQS010000005.1"/>
</dbReference>
<evidence type="ECO:0000313" key="2">
    <source>
        <dbReference type="EMBL" id="MDN3687343.1"/>
    </source>
</evidence>